<proteinExistence type="predicted"/>
<keyword evidence="3" id="KW-1185">Reference proteome</keyword>
<dbReference type="NCBIfam" id="NF047658">
    <property type="entry name" value="HYC_CC_PP"/>
    <property type="match status" value="1"/>
</dbReference>
<feature type="chain" id="PRO_5013767021" description="Secreted protein" evidence="1">
    <location>
        <begin position="26"/>
        <end position="138"/>
    </location>
</feature>
<comment type="caution">
    <text evidence="2">The sequence shown here is derived from an EMBL/GenBank/DDBJ whole genome shotgun (WGS) entry which is preliminary data.</text>
</comment>
<sequence length="138" mass="15472">MKKVFHKIASVCLALIVLLSTVSFTVDSHYCGDILVDSSLFGLVETCGMEVQQNTLSSECNISKKDCCIDEQVTIQGQDALKTIFDKLERDQQLFVAAFVHANMLLFVEPQADFNSHKEYTPPPLVRDVQVLDQTFLI</sequence>
<evidence type="ECO:0000313" key="3">
    <source>
        <dbReference type="Proteomes" id="UP000229433"/>
    </source>
</evidence>
<dbReference type="Pfam" id="PF26622">
    <property type="entry name" value="DUF8199"/>
    <property type="match status" value="1"/>
</dbReference>
<dbReference type="RefSeq" id="WP_099647548.1">
    <property type="nucleotide sequence ID" value="NZ_KZ319303.1"/>
</dbReference>
<gene>
    <name evidence="2" type="ORF">CJ305_17210</name>
</gene>
<keyword evidence="1" id="KW-0732">Signal</keyword>
<accession>A0A2G1VN96</accession>
<reference evidence="2 3" key="1">
    <citation type="submission" date="2017-08" db="EMBL/GenBank/DDBJ databases">
        <title>The whole genome shortgun sequences of strain Leeuwenhoekiella nanhaiensis G18 from the South China Sea.</title>
        <authorList>
            <person name="Liu Q."/>
        </authorList>
    </citation>
    <scope>NUCLEOTIDE SEQUENCE [LARGE SCALE GENOMIC DNA]</scope>
    <source>
        <strain evidence="2 3">G18</strain>
    </source>
</reference>
<organism evidence="2 3">
    <name type="scientific">Leeuwenhoekiella nanhaiensis</name>
    <dbReference type="NCBI Taxonomy" id="1655491"/>
    <lineage>
        <taxon>Bacteria</taxon>
        <taxon>Pseudomonadati</taxon>
        <taxon>Bacteroidota</taxon>
        <taxon>Flavobacteriia</taxon>
        <taxon>Flavobacteriales</taxon>
        <taxon>Flavobacteriaceae</taxon>
        <taxon>Leeuwenhoekiella</taxon>
    </lineage>
</organism>
<dbReference type="EMBL" id="NQXA01000023">
    <property type="protein sequence ID" value="PHQ27949.1"/>
    <property type="molecule type" value="Genomic_DNA"/>
</dbReference>
<evidence type="ECO:0000256" key="1">
    <source>
        <dbReference type="SAM" id="SignalP"/>
    </source>
</evidence>
<dbReference type="OrthoDB" id="1493875at2"/>
<dbReference type="InterPro" id="IPR058060">
    <property type="entry name" value="HYC_CC_PP"/>
</dbReference>
<dbReference type="Proteomes" id="UP000229433">
    <property type="component" value="Unassembled WGS sequence"/>
</dbReference>
<protein>
    <recommendedName>
        <fullName evidence="4">Secreted protein</fullName>
    </recommendedName>
</protein>
<dbReference type="AlphaFoldDB" id="A0A2G1VN96"/>
<feature type="signal peptide" evidence="1">
    <location>
        <begin position="1"/>
        <end position="25"/>
    </location>
</feature>
<evidence type="ECO:0008006" key="4">
    <source>
        <dbReference type="Google" id="ProtNLM"/>
    </source>
</evidence>
<dbReference type="InterPro" id="IPR058512">
    <property type="entry name" value="DUF8199"/>
</dbReference>
<name>A0A2G1VN96_9FLAO</name>
<evidence type="ECO:0000313" key="2">
    <source>
        <dbReference type="EMBL" id="PHQ27949.1"/>
    </source>
</evidence>